<organism evidence="1 2">
    <name type="scientific">Bradyrhizobium ivorense</name>
    <dbReference type="NCBI Taxonomy" id="2511166"/>
    <lineage>
        <taxon>Bacteria</taxon>
        <taxon>Pseudomonadati</taxon>
        <taxon>Pseudomonadota</taxon>
        <taxon>Alphaproteobacteria</taxon>
        <taxon>Hyphomicrobiales</taxon>
        <taxon>Nitrobacteraceae</taxon>
        <taxon>Bradyrhizobium</taxon>
    </lineage>
</organism>
<dbReference type="EMBL" id="CAADFC020000009">
    <property type="protein sequence ID" value="VIO69179.1"/>
    <property type="molecule type" value="Genomic_DNA"/>
</dbReference>
<dbReference type="AlphaFoldDB" id="A0A508T2D6"/>
<dbReference type="Proteomes" id="UP000328092">
    <property type="component" value="Unassembled WGS sequence"/>
</dbReference>
<dbReference type="InterPro" id="IPR016775">
    <property type="entry name" value="Nodulation_NolB"/>
</dbReference>
<evidence type="ECO:0000313" key="2">
    <source>
        <dbReference type="Proteomes" id="UP000328092"/>
    </source>
</evidence>
<sequence>MTPYMMLGATPISPNLADCLANACSAAAPSEQAHFEQSLAQAASNPGGTSSVVDRAAVVPPVSEVQRANTLANPPGDRILQVLSTMYHSHVGAPAVGSVSSAPSVIQPGPAAQPLLQPLDIGAHATVKPVAVDFDSMMVNLRNVYRDVVQVSLVSKSTSAVSSSLNKLLSAG</sequence>
<comment type="caution">
    <text evidence="1">The sequence shown here is derived from an EMBL/GenBank/DDBJ whole genome shotgun (WGS) entry which is preliminary data.</text>
</comment>
<name>A0A508T2D6_9BRAD</name>
<keyword evidence="2" id="KW-1185">Reference proteome</keyword>
<gene>
    <name evidence="1" type="primary">nolB</name>
    <name evidence="1" type="ORF">CI1B_25460</name>
</gene>
<accession>A0A508T2D6</accession>
<reference evidence="1" key="1">
    <citation type="submission" date="2019-02" db="EMBL/GenBank/DDBJ databases">
        <authorList>
            <person name="Pothier F.J."/>
        </authorList>
    </citation>
    <scope>NUCLEOTIDE SEQUENCE</scope>
    <source>
        <strain evidence="1">CI-1B</strain>
    </source>
</reference>
<dbReference type="RefSeq" id="WP_244626494.1">
    <property type="nucleotide sequence ID" value="NZ_CAADFC020000009.1"/>
</dbReference>
<dbReference type="Pfam" id="PF17398">
    <property type="entry name" value="NolB"/>
    <property type="match status" value="1"/>
</dbReference>
<protein>
    <submittedName>
        <fullName evidence="1">Nodulation protein NolB</fullName>
    </submittedName>
</protein>
<evidence type="ECO:0000313" key="1">
    <source>
        <dbReference type="EMBL" id="VIO69179.1"/>
    </source>
</evidence>
<proteinExistence type="predicted"/>